<proteinExistence type="predicted"/>
<evidence type="ECO:0000313" key="1">
    <source>
        <dbReference type="EMBL" id="GAA0953414.1"/>
    </source>
</evidence>
<comment type="caution">
    <text evidence="1">The sequence shown here is derived from an EMBL/GenBank/DDBJ whole genome shotgun (WGS) entry which is preliminary data.</text>
</comment>
<reference evidence="1 2" key="1">
    <citation type="journal article" date="2019" name="Int. J. Syst. Evol. Microbiol.">
        <title>The Global Catalogue of Microorganisms (GCM) 10K type strain sequencing project: providing services to taxonomists for standard genome sequencing and annotation.</title>
        <authorList>
            <consortium name="The Broad Institute Genomics Platform"/>
            <consortium name="The Broad Institute Genome Sequencing Center for Infectious Disease"/>
            <person name="Wu L."/>
            <person name="Ma J."/>
        </authorList>
    </citation>
    <scope>NUCLEOTIDE SEQUENCE [LARGE SCALE GENOMIC DNA]</scope>
    <source>
        <strain evidence="1 2">JCM 10696</strain>
    </source>
</reference>
<protein>
    <recommendedName>
        <fullName evidence="3">DUF3558 domain-containing protein</fullName>
    </recommendedName>
</protein>
<evidence type="ECO:0000313" key="2">
    <source>
        <dbReference type="Proteomes" id="UP001500665"/>
    </source>
</evidence>
<name>A0ABN1R8J1_9ACTN</name>
<dbReference type="RefSeq" id="WP_344241930.1">
    <property type="nucleotide sequence ID" value="NZ_BAAAHH010000013.1"/>
</dbReference>
<keyword evidence="2" id="KW-1185">Reference proteome</keyword>
<organism evidence="1 2">
    <name type="scientific">Actinocorallia libanotica</name>
    <dbReference type="NCBI Taxonomy" id="46162"/>
    <lineage>
        <taxon>Bacteria</taxon>
        <taxon>Bacillati</taxon>
        <taxon>Actinomycetota</taxon>
        <taxon>Actinomycetes</taxon>
        <taxon>Streptosporangiales</taxon>
        <taxon>Thermomonosporaceae</taxon>
        <taxon>Actinocorallia</taxon>
    </lineage>
</organism>
<sequence>MTADGLVVRAVSLALITLLTMTRCGDAPESGSPQADAKTDSSPVTGASPYWCELVSREDLRLVTGVVSALEEQRSGWLEEKGGCLVRDSGPAGPLGLRWSRSGGREVVDRQRKKYVEYGPERLPGELGNGFLVHAPSHADDRPYYVVSTFRCGRHDPWLRIDVGEIQEERSYREDLVALMRIAEERFGVLHGCEPGPLR</sequence>
<evidence type="ECO:0008006" key="3">
    <source>
        <dbReference type="Google" id="ProtNLM"/>
    </source>
</evidence>
<dbReference type="Proteomes" id="UP001500665">
    <property type="component" value="Unassembled WGS sequence"/>
</dbReference>
<accession>A0ABN1R8J1</accession>
<dbReference type="EMBL" id="BAAAHH010000013">
    <property type="protein sequence ID" value="GAA0953414.1"/>
    <property type="molecule type" value="Genomic_DNA"/>
</dbReference>
<gene>
    <name evidence="1" type="ORF">GCM10009550_35360</name>
</gene>